<keyword evidence="2 3" id="KW-0040">ANK repeat</keyword>
<dbReference type="WBParaSite" id="L893_g27704.t1">
    <property type="protein sequence ID" value="L893_g27704.t1"/>
    <property type="gene ID" value="L893_g27704"/>
</dbReference>
<feature type="repeat" description="ANK" evidence="3">
    <location>
        <begin position="267"/>
        <end position="299"/>
    </location>
</feature>
<dbReference type="InterPro" id="IPR036770">
    <property type="entry name" value="Ankyrin_rpt-contain_sf"/>
</dbReference>
<feature type="region of interest" description="Disordered" evidence="4">
    <location>
        <begin position="457"/>
        <end position="483"/>
    </location>
</feature>
<feature type="repeat" description="ANK" evidence="3">
    <location>
        <begin position="127"/>
        <end position="165"/>
    </location>
</feature>
<keyword evidence="1" id="KW-0677">Repeat</keyword>
<dbReference type="Proteomes" id="UP000095287">
    <property type="component" value="Unplaced"/>
</dbReference>
<feature type="repeat" description="ANK" evidence="3">
    <location>
        <begin position="61"/>
        <end position="93"/>
    </location>
</feature>
<dbReference type="PANTHER" id="PTHR24198:SF165">
    <property type="entry name" value="ANKYRIN REPEAT-CONTAINING PROTEIN-RELATED"/>
    <property type="match status" value="1"/>
</dbReference>
<dbReference type="PROSITE" id="PS50088">
    <property type="entry name" value="ANK_REPEAT"/>
    <property type="match status" value="6"/>
</dbReference>
<evidence type="ECO:0000313" key="6">
    <source>
        <dbReference type="WBParaSite" id="L893_g27704.t1"/>
    </source>
</evidence>
<dbReference type="InterPro" id="IPR002110">
    <property type="entry name" value="Ankyrin_rpt"/>
</dbReference>
<keyword evidence="5" id="KW-1185">Reference proteome</keyword>
<dbReference type="PROSITE" id="PS50297">
    <property type="entry name" value="ANK_REP_REGION"/>
    <property type="match status" value="4"/>
</dbReference>
<organism evidence="5 6">
    <name type="scientific">Steinernema glaseri</name>
    <dbReference type="NCBI Taxonomy" id="37863"/>
    <lineage>
        <taxon>Eukaryota</taxon>
        <taxon>Metazoa</taxon>
        <taxon>Ecdysozoa</taxon>
        <taxon>Nematoda</taxon>
        <taxon>Chromadorea</taxon>
        <taxon>Rhabditida</taxon>
        <taxon>Tylenchina</taxon>
        <taxon>Panagrolaimomorpha</taxon>
        <taxon>Strongyloidoidea</taxon>
        <taxon>Steinernematidae</taxon>
        <taxon>Steinernema</taxon>
    </lineage>
</organism>
<reference evidence="6" key="1">
    <citation type="submission" date="2016-11" db="UniProtKB">
        <authorList>
            <consortium name="WormBaseParasite"/>
        </authorList>
    </citation>
    <scope>IDENTIFICATION</scope>
</reference>
<feature type="repeat" description="ANK" evidence="3">
    <location>
        <begin position="94"/>
        <end position="126"/>
    </location>
</feature>
<dbReference type="AlphaFoldDB" id="A0A1I7ZMP2"/>
<evidence type="ECO:0000256" key="2">
    <source>
        <dbReference type="ARBA" id="ARBA00023043"/>
    </source>
</evidence>
<dbReference type="Gene3D" id="1.25.40.20">
    <property type="entry name" value="Ankyrin repeat-containing domain"/>
    <property type="match status" value="3"/>
</dbReference>
<dbReference type="SMART" id="SM00248">
    <property type="entry name" value="ANK"/>
    <property type="match status" value="10"/>
</dbReference>
<feature type="repeat" description="ANK" evidence="3">
    <location>
        <begin position="234"/>
        <end position="266"/>
    </location>
</feature>
<feature type="region of interest" description="Disordered" evidence="4">
    <location>
        <begin position="583"/>
        <end position="608"/>
    </location>
</feature>
<proteinExistence type="predicted"/>
<feature type="compositionally biased region" description="Basic and acidic residues" evidence="4">
    <location>
        <begin position="585"/>
        <end position="608"/>
    </location>
</feature>
<evidence type="ECO:0000256" key="3">
    <source>
        <dbReference type="PROSITE-ProRule" id="PRU00023"/>
    </source>
</evidence>
<evidence type="ECO:0000313" key="5">
    <source>
        <dbReference type="Proteomes" id="UP000095287"/>
    </source>
</evidence>
<protein>
    <submittedName>
        <fullName evidence="6">ANK_REP_REGION domain-containing protein</fullName>
    </submittedName>
</protein>
<dbReference type="PRINTS" id="PR01415">
    <property type="entry name" value="ANKYRIN"/>
</dbReference>
<dbReference type="PANTHER" id="PTHR24198">
    <property type="entry name" value="ANKYRIN REPEAT AND PROTEIN KINASE DOMAIN-CONTAINING PROTEIN"/>
    <property type="match status" value="1"/>
</dbReference>
<sequence>MSDTEYSSPWPSQAEALENAIHQKDDHGRVPIHFRAQAKGTKMLERILEIDESHLEITDNEGHTPLMMAIIAGNSENAEFLLDHNANIDHQDNEKHSVVHYAVENAQLRLLKRLLRMNAKVGVPDKTGAQPLHYATRIRDTPPEVCHGILEELLKAGANTNARDIDSRTPILWAAIHGNKEAMNSIIEAGGNKLGVDREQLGVLHCAANYGHAHIIEYILDNTDRDIVHWKDKNGNTPIFYAASNGHLECVDILLRNEANPNEQDKRLRTPSHCAAARGHIKVLQLLKQYGASFEFGNYSGDLPIHEAIQSKSIPCVEYLMRMQPQAINAANYKGRTPLHLAAACENLEMVRLLCGKGANVNPLMLNKNRLLTPLDIATLRKHEEIIALLRENSALNAAEFPDNEIETVKSNIKETYISAQMNRPPFKEITQPSELRQRSGDVQKAPRTRVMAQFTRRSSSIESEQPMRTQKCTSTSDLPQSRQSLRLGAEAEDKIRKIIHEELENSALNVKVGEQNSEDEAPVKKDNLRVVSSHAPRRKGKLNVHQRRLGDIPHAASFADAEEAIFDHETDLRKIRKTLYGSEAHSDSEMPRERRSSDDVTGRNDKERKVVEFDEEQLFENDWKEIKKIKKTTNQNSQLRLVHEKAIFQELTHLKRIQLQYGKVQEKILVRSLVQNFCKMHGLNPAHFRYQTFYSWEKFLYEQLKLIYLEERERLLAGHASASATTASRAQIAATQKSRAELQKLISMAGKSPIRRQKLYANTGGHVHEGTGGKRCHCLSGTSKSAAQKESK</sequence>
<dbReference type="SUPFAM" id="SSF48403">
    <property type="entry name" value="Ankyrin repeat"/>
    <property type="match status" value="1"/>
</dbReference>
<dbReference type="Pfam" id="PF12796">
    <property type="entry name" value="Ank_2"/>
    <property type="match status" value="4"/>
</dbReference>
<accession>A0A1I7ZMP2</accession>
<name>A0A1I7ZMP2_9BILA</name>
<feature type="repeat" description="ANK" evidence="3">
    <location>
        <begin position="334"/>
        <end position="362"/>
    </location>
</feature>
<evidence type="ECO:0000256" key="4">
    <source>
        <dbReference type="SAM" id="MobiDB-lite"/>
    </source>
</evidence>
<evidence type="ECO:0000256" key="1">
    <source>
        <dbReference type="ARBA" id="ARBA00022737"/>
    </source>
</evidence>